<dbReference type="Proteomes" id="UP000094795">
    <property type="component" value="Unassembled WGS sequence"/>
</dbReference>
<dbReference type="STRING" id="1480615.AWJ14_06735"/>
<dbReference type="GO" id="GO:0005886">
    <property type="term" value="C:plasma membrane"/>
    <property type="evidence" value="ECO:0007669"/>
    <property type="project" value="TreeGrafter"/>
</dbReference>
<evidence type="ECO:0000259" key="1">
    <source>
        <dbReference type="Pfam" id="PF05170"/>
    </source>
</evidence>
<sequence length="626" mass="65085">MDFIIAQWSLRRAAITGTLVMLALVLAVFASLPLAVSSDVVRDRLERDIGAWAGHAVTLGNAPSIDYWPTPTIKLDMVEIRPATFTEGDPILRADSIVANFNLFSAVLGAPSFSQFKLIRPTFNVELYPDSTSNWSSASGELAQGVAAAVAQDLAAQSGTAAPATATIPDSAALGTVTIEDGTLRWIRDPGAAAEKLTAINGTLAWTAPTAVARANLTAIFRGEQIAVTGSTAAPLLLLGQRSAPVEFKISAAPLNVGFAGSASLGANPFVSGALSLKSASARRALEWSGADIKPGEALGALELSAKLTAESAKAKLDDLIVMIDRNRGIGVLDIALREDEPPLVAGTLAFNSLDVVSFLQAFTPLPASGADIASTIDTRFLREIGLDLRLSAQSASLGAVVLSNLAAAARVEEGRANFDIGDATAYGGSVMGRMALSEKGVEGGVKVQLSARRIDFGNLYDAIGMTGPLPRGVGSLDVEVTSPYPTWATALSDLTGKLDLSIGRGVVPGLDLKKFRDLAKTERFFDLSQLGTGGSFPFQSAHFEATIAAGEADLKTAELIGPDQMVSLSGVVPYSRSSLAIAGVLAQRPPPGADDQPAQKEPATNALRFFVGGSWPRPVISPVTP</sequence>
<dbReference type="RefSeq" id="WP_066179785.1">
    <property type="nucleotide sequence ID" value="NZ_LQZT01000023.1"/>
</dbReference>
<dbReference type="GO" id="GO:0090313">
    <property type="term" value="P:regulation of protein targeting to membrane"/>
    <property type="evidence" value="ECO:0007669"/>
    <property type="project" value="TreeGrafter"/>
</dbReference>
<gene>
    <name evidence="2" type="ORF">AWJ14_06735</name>
</gene>
<keyword evidence="3" id="KW-1185">Reference proteome</keyword>
<dbReference type="InterPro" id="IPR007844">
    <property type="entry name" value="AsmA"/>
</dbReference>
<feature type="domain" description="AsmA" evidence="1">
    <location>
        <begin position="378"/>
        <end position="554"/>
    </location>
</feature>
<dbReference type="AlphaFoldDB" id="A0A1C1YTN3"/>
<evidence type="ECO:0000313" key="2">
    <source>
        <dbReference type="EMBL" id="OCW56854.1"/>
    </source>
</evidence>
<dbReference type="PANTHER" id="PTHR30441">
    <property type="entry name" value="DUF748 DOMAIN-CONTAINING PROTEIN"/>
    <property type="match status" value="1"/>
</dbReference>
<dbReference type="Pfam" id="PF05170">
    <property type="entry name" value="AsmA"/>
    <property type="match status" value="1"/>
</dbReference>
<accession>A0A1C1YTN3</accession>
<comment type="caution">
    <text evidence="2">The sequence shown here is derived from an EMBL/GenBank/DDBJ whole genome shotgun (WGS) entry which is preliminary data.</text>
</comment>
<protein>
    <recommendedName>
        <fullName evidence="1">AsmA domain-containing protein</fullName>
    </recommendedName>
</protein>
<name>A0A1C1YTN3_9HYPH</name>
<organism evidence="2 3">
    <name type="scientific">Hoeflea olei</name>
    <dbReference type="NCBI Taxonomy" id="1480615"/>
    <lineage>
        <taxon>Bacteria</taxon>
        <taxon>Pseudomonadati</taxon>
        <taxon>Pseudomonadota</taxon>
        <taxon>Alphaproteobacteria</taxon>
        <taxon>Hyphomicrobiales</taxon>
        <taxon>Rhizobiaceae</taxon>
        <taxon>Hoeflea</taxon>
    </lineage>
</organism>
<dbReference type="InterPro" id="IPR052894">
    <property type="entry name" value="AsmA-related"/>
</dbReference>
<dbReference type="EMBL" id="LQZT01000023">
    <property type="protein sequence ID" value="OCW56854.1"/>
    <property type="molecule type" value="Genomic_DNA"/>
</dbReference>
<reference evidence="2 3" key="1">
    <citation type="submission" date="2015-12" db="EMBL/GenBank/DDBJ databases">
        <authorList>
            <person name="Shamseldin A."/>
            <person name="Moawad H."/>
            <person name="Abd El-Rahim W.M."/>
            <person name="Sadowsky M.J."/>
        </authorList>
    </citation>
    <scope>NUCLEOTIDE SEQUENCE [LARGE SCALE GENOMIC DNA]</scope>
    <source>
        <strain evidence="2 3">JC234</strain>
    </source>
</reference>
<dbReference type="PANTHER" id="PTHR30441:SF4">
    <property type="entry name" value="PROTEIN ASMA"/>
    <property type="match status" value="1"/>
</dbReference>
<evidence type="ECO:0000313" key="3">
    <source>
        <dbReference type="Proteomes" id="UP000094795"/>
    </source>
</evidence>
<proteinExistence type="predicted"/>